<comment type="caution">
    <text evidence="1">The sequence shown here is derived from an EMBL/GenBank/DDBJ whole genome shotgun (WGS) entry which is preliminary data.</text>
</comment>
<evidence type="ECO:0000313" key="2">
    <source>
        <dbReference type="Proteomes" id="UP001632037"/>
    </source>
</evidence>
<accession>A0ABD3FH24</accession>
<proteinExistence type="predicted"/>
<dbReference type="AlphaFoldDB" id="A0ABD3FH24"/>
<protein>
    <submittedName>
        <fullName evidence="1">Uncharacterized protein</fullName>
    </submittedName>
</protein>
<sequence length="213" mass="23290">MLDVLDVPEFGERRGEKELLDVLVVEVAAGALSSWTSGMNTARDRGTTGCGGREGAGRVECGHRWSKGLLDRLDIGIVTAKSETQTLSISLAPMLTLRHVVCKKVVQSTNGALKPDTITLKSRRSGGCCRRSSPCRATSQWRARSLTTAHPQVNHQAHASVVRSKKPFAALKIRKPLEYAADQEENGVETFTKSLVEEKLLTTEAAKAYYMHQ</sequence>
<dbReference type="Proteomes" id="UP001632037">
    <property type="component" value="Unassembled WGS sequence"/>
</dbReference>
<gene>
    <name evidence="1" type="ORF">V7S43_008493</name>
</gene>
<name>A0ABD3FH24_9STRA</name>
<dbReference type="EMBL" id="JBIMZQ010000017">
    <property type="protein sequence ID" value="KAL3666242.1"/>
    <property type="molecule type" value="Genomic_DNA"/>
</dbReference>
<organism evidence="1 2">
    <name type="scientific">Phytophthora oleae</name>
    <dbReference type="NCBI Taxonomy" id="2107226"/>
    <lineage>
        <taxon>Eukaryota</taxon>
        <taxon>Sar</taxon>
        <taxon>Stramenopiles</taxon>
        <taxon>Oomycota</taxon>
        <taxon>Peronosporomycetes</taxon>
        <taxon>Peronosporales</taxon>
        <taxon>Peronosporaceae</taxon>
        <taxon>Phytophthora</taxon>
    </lineage>
</organism>
<keyword evidence="2" id="KW-1185">Reference proteome</keyword>
<evidence type="ECO:0000313" key="1">
    <source>
        <dbReference type="EMBL" id="KAL3666242.1"/>
    </source>
</evidence>
<reference evidence="1 2" key="1">
    <citation type="submission" date="2024-09" db="EMBL/GenBank/DDBJ databases">
        <title>Genome sequencing and assembly of Phytophthora oleae, isolate VK10A, causative agent of rot of olive drupes.</title>
        <authorList>
            <person name="Conti Taguali S."/>
            <person name="Riolo M."/>
            <person name="La Spada F."/>
            <person name="Cacciola S.O."/>
            <person name="Dionisio G."/>
        </authorList>
    </citation>
    <scope>NUCLEOTIDE SEQUENCE [LARGE SCALE GENOMIC DNA]</scope>
    <source>
        <strain evidence="1 2">VK10A</strain>
    </source>
</reference>